<feature type="region of interest" description="Disordered" evidence="1">
    <location>
        <begin position="224"/>
        <end position="295"/>
    </location>
</feature>
<dbReference type="AlphaFoldDB" id="A0A182S677"/>
<feature type="region of interest" description="Disordered" evidence="1">
    <location>
        <begin position="120"/>
        <end position="147"/>
    </location>
</feature>
<evidence type="ECO:0000256" key="1">
    <source>
        <dbReference type="SAM" id="MobiDB-lite"/>
    </source>
</evidence>
<feature type="compositionally biased region" description="Polar residues" evidence="1">
    <location>
        <begin position="285"/>
        <end position="295"/>
    </location>
</feature>
<feature type="compositionally biased region" description="Polar residues" evidence="1">
    <location>
        <begin position="251"/>
        <end position="269"/>
    </location>
</feature>
<dbReference type="PANTHER" id="PTHR22774:SF11">
    <property type="entry name" value="CHOREIN N-TERMINAL DOMAIN-CONTAINING PROTEIN"/>
    <property type="match status" value="1"/>
</dbReference>
<keyword evidence="3" id="KW-1185">Reference proteome</keyword>
<reference evidence="2" key="2">
    <citation type="submission" date="2020-05" db="UniProtKB">
        <authorList>
            <consortium name="EnsemblMetazoa"/>
        </authorList>
    </citation>
    <scope>IDENTIFICATION</scope>
    <source>
        <strain evidence="2">maculatus3</strain>
    </source>
</reference>
<dbReference type="PANTHER" id="PTHR22774">
    <property type="entry name" value="CHOREIN N-TERMINAL DOMAIN-CONTAINING PROTEIN"/>
    <property type="match status" value="1"/>
</dbReference>
<evidence type="ECO:0000313" key="3">
    <source>
        <dbReference type="Proteomes" id="UP000075901"/>
    </source>
</evidence>
<dbReference type="EnsemblMetazoa" id="AMAM000451-RA">
    <property type="protein sequence ID" value="AMAM000451-PA"/>
    <property type="gene ID" value="AMAM000451"/>
</dbReference>
<name>A0A182S677_9DIPT</name>
<protein>
    <submittedName>
        <fullName evidence="2">Uncharacterized protein</fullName>
    </submittedName>
</protein>
<dbReference type="Proteomes" id="UP000075901">
    <property type="component" value="Unassembled WGS sequence"/>
</dbReference>
<reference evidence="3" key="1">
    <citation type="submission" date="2013-09" db="EMBL/GenBank/DDBJ databases">
        <title>The Genome Sequence of Anopheles maculatus species B.</title>
        <authorList>
            <consortium name="The Broad Institute Genomics Platform"/>
            <person name="Neafsey D.E."/>
            <person name="Besansky N."/>
            <person name="Howell P."/>
            <person name="Walton C."/>
            <person name="Young S.K."/>
            <person name="Zeng Q."/>
            <person name="Gargeya S."/>
            <person name="Fitzgerald M."/>
            <person name="Haas B."/>
            <person name="Abouelleil A."/>
            <person name="Allen A.W."/>
            <person name="Alvarado L."/>
            <person name="Arachchi H.M."/>
            <person name="Berlin A.M."/>
            <person name="Chapman S.B."/>
            <person name="Gainer-Dewar J."/>
            <person name="Goldberg J."/>
            <person name="Griggs A."/>
            <person name="Gujja S."/>
            <person name="Hansen M."/>
            <person name="Howarth C."/>
            <person name="Imamovic A."/>
            <person name="Ireland A."/>
            <person name="Larimer J."/>
            <person name="McCowan C."/>
            <person name="Murphy C."/>
            <person name="Pearson M."/>
            <person name="Poon T.W."/>
            <person name="Priest M."/>
            <person name="Roberts A."/>
            <person name="Saif S."/>
            <person name="Shea T."/>
            <person name="Sisk P."/>
            <person name="Sykes S."/>
            <person name="Wortman J."/>
            <person name="Nusbaum C."/>
            <person name="Birren B."/>
        </authorList>
    </citation>
    <scope>NUCLEOTIDE SEQUENCE [LARGE SCALE GENOMIC DNA]</scope>
    <source>
        <strain evidence="3">maculatus3</strain>
    </source>
</reference>
<feature type="compositionally biased region" description="Polar residues" evidence="1">
    <location>
        <begin position="122"/>
        <end position="135"/>
    </location>
</feature>
<sequence length="530" mass="56688">DPVWVEFYGARSIGPSRAIPFVDAVPVTIWFHGRSDEIPDLIAPDTIVGGVGKPQQRIHNSNNSISNQSSESSLILSVSSLKQSLDLESTPLGSSYWSGGGGGVGGIGTGVDDEKRKRFSAASVQGSEARTQPQLPTAFPSVEADSETDNRTADLHVIAHVSNLVSVQIDHYQYLFLLRLAEELTELATFLSLDSKRILQAANTEKSIIVGCVIPQVEVSLVMPSQTPGKESSGGDGESVLPDSASLGSGWPNSMDQTRNSNIFSSTECPSPIATEPPVEVHHISNPNTHGHNVQIQSIPTTSSTSGVASVETPSSASVIVTARTVGSASVAIPVQGQHTAVVQPQTKTRNSTTDSSSFSKDINSGLSSMKKGFSHLMTSIDSALKTNTSDDICDTLSVQSDLSSDSELQRVLEDTEKTTDCLDAMFKLYPFGQESAIKMAPIEVASEVCEDPFLTNMSSPSDPSESSSLKRRDIVSMVTFRLTTVEVIRQNVGNGSSLRLQVSAIGCDECGAIPWDEFQVRLPTRQSWW</sequence>
<evidence type="ECO:0000313" key="2">
    <source>
        <dbReference type="EnsemblMetazoa" id="AMAM000451-PA"/>
    </source>
</evidence>
<dbReference type="VEuPathDB" id="VectorBase:AMAM000451"/>
<dbReference type="InterPro" id="IPR026728">
    <property type="entry name" value="BLTP3A/B"/>
</dbReference>
<proteinExistence type="predicted"/>
<organism evidence="2 3">
    <name type="scientific">Anopheles maculatus</name>
    <dbReference type="NCBI Taxonomy" id="74869"/>
    <lineage>
        <taxon>Eukaryota</taxon>
        <taxon>Metazoa</taxon>
        <taxon>Ecdysozoa</taxon>
        <taxon>Arthropoda</taxon>
        <taxon>Hexapoda</taxon>
        <taxon>Insecta</taxon>
        <taxon>Pterygota</taxon>
        <taxon>Neoptera</taxon>
        <taxon>Endopterygota</taxon>
        <taxon>Diptera</taxon>
        <taxon>Nematocera</taxon>
        <taxon>Culicoidea</taxon>
        <taxon>Culicidae</taxon>
        <taxon>Anophelinae</taxon>
        <taxon>Anopheles</taxon>
        <taxon>Anopheles maculatus group</taxon>
    </lineage>
</organism>
<dbReference type="Pfam" id="PF24917">
    <property type="entry name" value="BLTP3A_B"/>
    <property type="match status" value="1"/>
</dbReference>
<feature type="region of interest" description="Disordered" evidence="1">
    <location>
        <begin position="342"/>
        <end position="361"/>
    </location>
</feature>
<accession>A0A182S677</accession>